<comment type="caution">
    <text evidence="1">The sequence shown here is derived from an EMBL/GenBank/DDBJ whole genome shotgun (WGS) entry which is preliminary data.</text>
</comment>
<proteinExistence type="predicted"/>
<keyword evidence="2" id="KW-1185">Reference proteome</keyword>
<dbReference type="AlphaFoldDB" id="A0A9P6WZP3"/>
<evidence type="ECO:0000313" key="1">
    <source>
        <dbReference type="EMBL" id="KAG1302191.1"/>
    </source>
</evidence>
<accession>A0A9P6WZP3</accession>
<dbReference type="Proteomes" id="UP000716291">
    <property type="component" value="Unassembled WGS sequence"/>
</dbReference>
<dbReference type="OrthoDB" id="2250876at2759"/>
<dbReference type="EMBL" id="JAANQT010002575">
    <property type="protein sequence ID" value="KAG1302191.1"/>
    <property type="molecule type" value="Genomic_DNA"/>
</dbReference>
<evidence type="ECO:0000313" key="2">
    <source>
        <dbReference type="Proteomes" id="UP000716291"/>
    </source>
</evidence>
<protein>
    <submittedName>
        <fullName evidence="1">Uncharacterized protein</fullName>
    </submittedName>
</protein>
<sequence length="227" mass="25585">MDDLEAVITNGPYFDILNPDSYIELDVHMACDLNMDWFIYENYKYYCCLLLAGAILLDGEKGILINTIEVYGRTSLIDPYYERFLNGKEAITKTLLPSTGLIYNDVFVTVKKEDGSRKLIIATKSMNALVTSSIRIDQEVLPEVGSSILQFMPSTNTRIYILSSQLYDCQKGVQIGYGEIPIPTRHTITVTTSTFQVYQKQQLLDSSHLIANDQLSQSEAVHSLDSQ</sequence>
<name>A0A9P6WZP3_RHIOR</name>
<gene>
    <name evidence="1" type="ORF">G6F64_011141</name>
</gene>
<organism evidence="1 2">
    <name type="scientific">Rhizopus oryzae</name>
    <name type="common">Mucormycosis agent</name>
    <name type="synonym">Rhizopus arrhizus var. delemar</name>
    <dbReference type="NCBI Taxonomy" id="64495"/>
    <lineage>
        <taxon>Eukaryota</taxon>
        <taxon>Fungi</taxon>
        <taxon>Fungi incertae sedis</taxon>
        <taxon>Mucoromycota</taxon>
        <taxon>Mucoromycotina</taxon>
        <taxon>Mucoromycetes</taxon>
        <taxon>Mucorales</taxon>
        <taxon>Mucorineae</taxon>
        <taxon>Rhizopodaceae</taxon>
        <taxon>Rhizopus</taxon>
    </lineage>
</organism>
<reference evidence="1" key="1">
    <citation type="journal article" date="2020" name="Microb. Genom.">
        <title>Genetic diversity of clinical and environmental Mucorales isolates obtained from an investigation of mucormycosis cases among solid organ transplant recipients.</title>
        <authorList>
            <person name="Nguyen M.H."/>
            <person name="Kaul D."/>
            <person name="Muto C."/>
            <person name="Cheng S.J."/>
            <person name="Richter R.A."/>
            <person name="Bruno V.M."/>
            <person name="Liu G."/>
            <person name="Beyhan S."/>
            <person name="Sundermann A.J."/>
            <person name="Mounaud S."/>
            <person name="Pasculle A.W."/>
            <person name="Nierman W.C."/>
            <person name="Driscoll E."/>
            <person name="Cumbie R."/>
            <person name="Clancy C.J."/>
            <person name="Dupont C.L."/>
        </authorList>
    </citation>
    <scope>NUCLEOTIDE SEQUENCE</scope>
    <source>
        <strain evidence="1">GL11</strain>
    </source>
</reference>